<dbReference type="SUPFAM" id="SSF141259">
    <property type="entry name" value="CarD-like"/>
    <property type="match status" value="1"/>
</dbReference>
<dbReference type="InterPro" id="IPR036101">
    <property type="entry name" value="CarD-like/TRCF_RID_sf"/>
</dbReference>
<dbReference type="InterPro" id="IPR042215">
    <property type="entry name" value="CarD-like_C"/>
</dbReference>
<dbReference type="OrthoDB" id="9786074at2"/>
<evidence type="ECO:0000313" key="2">
    <source>
        <dbReference type="EMBL" id="SHI64108.1"/>
    </source>
</evidence>
<accession>A0A1M6CTN4</accession>
<dbReference type="SMART" id="SM01058">
    <property type="entry name" value="CarD_TRCF"/>
    <property type="match status" value="1"/>
</dbReference>
<dbReference type="PANTHER" id="PTHR38447:SF1">
    <property type="entry name" value="RNA POLYMERASE-BINDING TRANSCRIPTION FACTOR CARD"/>
    <property type="match status" value="1"/>
</dbReference>
<dbReference type="STRING" id="1121420.SAMN02746098_04420"/>
<dbReference type="EMBL" id="FQXJ01000021">
    <property type="protein sequence ID" value="SHI64108.1"/>
    <property type="molecule type" value="Genomic_DNA"/>
</dbReference>
<name>A0A1M6CTN4_9FIRM</name>
<gene>
    <name evidence="2" type="ORF">SAMN02746098_04420</name>
</gene>
<dbReference type="GO" id="GO:0009303">
    <property type="term" value="P:rRNA transcription"/>
    <property type="evidence" value="ECO:0007669"/>
    <property type="project" value="TreeGrafter"/>
</dbReference>
<dbReference type="Gene3D" id="1.20.58.1290">
    <property type="entry name" value="CarD-like, C-terminal domain"/>
    <property type="match status" value="1"/>
</dbReference>
<dbReference type="InterPro" id="IPR003711">
    <property type="entry name" value="CarD-like/TRCF_RID"/>
</dbReference>
<evidence type="ECO:0000259" key="1">
    <source>
        <dbReference type="SMART" id="SM01058"/>
    </source>
</evidence>
<dbReference type="AlphaFoldDB" id="A0A1M6CTN4"/>
<dbReference type="RefSeq" id="WP_073032235.1">
    <property type="nucleotide sequence ID" value="NZ_FQXJ01000021.1"/>
</dbReference>
<keyword evidence="3" id="KW-1185">Reference proteome</keyword>
<proteinExistence type="predicted"/>
<dbReference type="InterPro" id="IPR048792">
    <property type="entry name" value="CarD_C"/>
</dbReference>
<feature type="domain" description="CarD-like/TRCF RNAP-interacting" evidence="1">
    <location>
        <begin position="1"/>
        <end position="111"/>
    </location>
</feature>
<organism evidence="2 3">
    <name type="scientific">Desulfosporosinus lacus DSM 15449</name>
    <dbReference type="NCBI Taxonomy" id="1121420"/>
    <lineage>
        <taxon>Bacteria</taxon>
        <taxon>Bacillati</taxon>
        <taxon>Bacillota</taxon>
        <taxon>Clostridia</taxon>
        <taxon>Eubacteriales</taxon>
        <taxon>Desulfitobacteriaceae</taxon>
        <taxon>Desulfosporosinus</taxon>
    </lineage>
</organism>
<dbReference type="InterPro" id="IPR052531">
    <property type="entry name" value="CarD-like_regulator"/>
</dbReference>
<dbReference type="Proteomes" id="UP000183954">
    <property type="component" value="Unassembled WGS sequence"/>
</dbReference>
<dbReference type="PANTHER" id="PTHR38447">
    <property type="entry name" value="TRANSCRIPTION FACTOR YDEB-RELATED"/>
    <property type="match status" value="1"/>
</dbReference>
<dbReference type="Gene3D" id="2.40.10.170">
    <property type="match status" value="1"/>
</dbReference>
<dbReference type="Pfam" id="PF21095">
    <property type="entry name" value="CarD_C"/>
    <property type="match status" value="1"/>
</dbReference>
<dbReference type="Pfam" id="PF02559">
    <property type="entry name" value="CarD_TRCF_RID"/>
    <property type="match status" value="1"/>
</dbReference>
<protein>
    <submittedName>
        <fullName evidence="2">Transcriptional regulator, CarD family</fullName>
    </submittedName>
</protein>
<reference evidence="3" key="1">
    <citation type="submission" date="2016-11" db="EMBL/GenBank/DDBJ databases">
        <authorList>
            <person name="Varghese N."/>
            <person name="Submissions S."/>
        </authorList>
    </citation>
    <scope>NUCLEOTIDE SEQUENCE [LARGE SCALE GENOMIC DNA]</scope>
    <source>
        <strain evidence="3">DSM 15449</strain>
    </source>
</reference>
<evidence type="ECO:0000313" key="3">
    <source>
        <dbReference type="Proteomes" id="UP000183954"/>
    </source>
</evidence>
<sequence length="160" mass="18038">MFKVGDKVVYPMHGAGIIESIEEREVLGEKSQYYVMHLPVGNMKLFIPLNNVENLGLRQVISPTMVQDVLEVLRTKDTAATLAWNRRYRANLEKIKSGNIFEVANVVRSLAQRDNEKGLSTGEKKMYENACQILISELVLTEGSEEEAVRQWLSSALILA</sequence>